<reference evidence="2 3" key="1">
    <citation type="submission" date="2019-03" db="EMBL/GenBank/DDBJ databases">
        <title>Genomic Encyclopedia of Archaeal and Bacterial Type Strains, Phase II (KMG-II): from individual species to whole genera.</title>
        <authorList>
            <person name="Goeker M."/>
        </authorList>
    </citation>
    <scope>NUCLEOTIDE SEQUENCE [LARGE SCALE GENOMIC DNA]</scope>
    <source>
        <strain evidence="2 3">DSM 21537</strain>
    </source>
</reference>
<keyword evidence="1" id="KW-1133">Transmembrane helix</keyword>
<dbReference type="RefSeq" id="WP_004788804.1">
    <property type="nucleotide sequence ID" value="NZ_SORO01000001.1"/>
</dbReference>
<proteinExistence type="predicted"/>
<evidence type="ECO:0000313" key="2">
    <source>
        <dbReference type="EMBL" id="TDY71813.1"/>
    </source>
</evidence>
<keyword evidence="3" id="KW-1185">Reference proteome</keyword>
<organism evidence="2 3">
    <name type="scientific">Leptospira meyeri</name>
    <dbReference type="NCBI Taxonomy" id="29508"/>
    <lineage>
        <taxon>Bacteria</taxon>
        <taxon>Pseudomonadati</taxon>
        <taxon>Spirochaetota</taxon>
        <taxon>Spirochaetia</taxon>
        <taxon>Leptospirales</taxon>
        <taxon>Leptospiraceae</taxon>
        <taxon>Leptospira</taxon>
    </lineage>
</organism>
<comment type="caution">
    <text evidence="2">The sequence shown here is derived from an EMBL/GenBank/DDBJ whole genome shotgun (WGS) entry which is preliminary data.</text>
</comment>
<dbReference type="OrthoDB" id="3524974at2"/>
<evidence type="ECO:0000256" key="1">
    <source>
        <dbReference type="SAM" id="Phobius"/>
    </source>
</evidence>
<evidence type="ECO:0000313" key="3">
    <source>
        <dbReference type="Proteomes" id="UP000294684"/>
    </source>
</evidence>
<name>A0A4R8MRF1_LEPME</name>
<gene>
    <name evidence="2" type="ORF">CLV96_0787</name>
</gene>
<feature type="transmembrane region" description="Helical" evidence="1">
    <location>
        <begin position="107"/>
        <end position="123"/>
    </location>
</feature>
<keyword evidence="1" id="KW-0472">Membrane</keyword>
<dbReference type="GeneID" id="79826131"/>
<dbReference type="AlphaFoldDB" id="A0A4R8MRF1"/>
<feature type="transmembrane region" description="Helical" evidence="1">
    <location>
        <begin position="40"/>
        <end position="57"/>
    </location>
</feature>
<sequence>MFKYKIQNIFFYLSCFLWIANDSIFKILFPGWVTGKISDLIGLIFTPIIFTGILSLFTKKINSAKLFWFSVLLTNLIFISINLSQIANNYFYALISSNESFNLADKSDLFLLPIVFLSIYFFNRTHIFFQTSIQKRITILILPCLALLNTSYPQGRSNIKDIILLLGSAHSKIIQLEPMDIDIAENEFTFKFRFIGKDNENTPVSVEISNDLSVCPSPAIPPKENGNGTIFYSDDKQGKFQNYKIDISKSRFFDTIEKSSDCTGTECTINLQTLSPGLYFWNVRTRYLYLSDCQLYLENFLVHQEVHSFRR</sequence>
<dbReference type="STRING" id="1193051.LEP1GSC017_3175"/>
<accession>A0A4R8MRF1</accession>
<keyword evidence="1" id="KW-0812">Transmembrane</keyword>
<feature type="transmembrane region" description="Helical" evidence="1">
    <location>
        <begin position="66"/>
        <end position="87"/>
    </location>
</feature>
<protein>
    <submittedName>
        <fullName evidence="2">Uncharacterized protein</fullName>
    </submittedName>
</protein>
<feature type="transmembrane region" description="Helical" evidence="1">
    <location>
        <begin position="9"/>
        <end position="28"/>
    </location>
</feature>
<dbReference type="Proteomes" id="UP000294684">
    <property type="component" value="Unassembled WGS sequence"/>
</dbReference>
<dbReference type="EMBL" id="SORO01000001">
    <property type="protein sequence ID" value="TDY71813.1"/>
    <property type="molecule type" value="Genomic_DNA"/>
</dbReference>